<feature type="compositionally biased region" description="Polar residues" evidence="1">
    <location>
        <begin position="1"/>
        <end position="19"/>
    </location>
</feature>
<comment type="caution">
    <text evidence="2">The sequence shown here is derived from an EMBL/GenBank/DDBJ whole genome shotgun (WGS) entry which is preliminary data.</text>
</comment>
<organism evidence="2 3">
    <name type="scientific">Leucocoprinus leucothites</name>
    <dbReference type="NCBI Taxonomy" id="201217"/>
    <lineage>
        <taxon>Eukaryota</taxon>
        <taxon>Fungi</taxon>
        <taxon>Dikarya</taxon>
        <taxon>Basidiomycota</taxon>
        <taxon>Agaricomycotina</taxon>
        <taxon>Agaricomycetes</taxon>
        <taxon>Agaricomycetidae</taxon>
        <taxon>Agaricales</taxon>
        <taxon>Agaricineae</taxon>
        <taxon>Agaricaceae</taxon>
        <taxon>Leucocoprinus</taxon>
    </lineage>
</organism>
<feature type="compositionally biased region" description="Polar residues" evidence="1">
    <location>
        <begin position="30"/>
        <end position="47"/>
    </location>
</feature>
<dbReference type="Proteomes" id="UP000559027">
    <property type="component" value="Unassembled WGS sequence"/>
</dbReference>
<proteinExistence type="predicted"/>
<feature type="region of interest" description="Disordered" evidence="1">
    <location>
        <begin position="182"/>
        <end position="227"/>
    </location>
</feature>
<accession>A0A8H5GCP1</accession>
<protein>
    <submittedName>
        <fullName evidence="2">Uncharacterized protein</fullName>
    </submittedName>
</protein>
<evidence type="ECO:0000256" key="1">
    <source>
        <dbReference type="SAM" id="MobiDB-lite"/>
    </source>
</evidence>
<feature type="compositionally biased region" description="Polar residues" evidence="1">
    <location>
        <begin position="198"/>
        <end position="213"/>
    </location>
</feature>
<dbReference type="AlphaFoldDB" id="A0A8H5GCP1"/>
<gene>
    <name evidence="2" type="ORF">D9756_002290</name>
</gene>
<feature type="compositionally biased region" description="Low complexity" evidence="1">
    <location>
        <begin position="96"/>
        <end position="116"/>
    </location>
</feature>
<keyword evidence="3" id="KW-1185">Reference proteome</keyword>
<dbReference type="EMBL" id="JAACJO010000002">
    <property type="protein sequence ID" value="KAF5362504.1"/>
    <property type="molecule type" value="Genomic_DNA"/>
</dbReference>
<sequence>MPEQSRASPRSRLIQNVRRSITPKRHARSESASMLMYSTPQERQPSYSAAFRELPNPAARPTVEQIAMGLHVSRTPHLRHHPRSPSHSPPAPSLPRRPSLKKPSLASSSNASSSALHTLPLPTDASASTSTVTTSASLHITGSILSTSVSASPRLQHWPHSSASSTSSSTLSALKLRMARLLPGDRKRSASAPPSRVLASSTRSSAETLNGSMPSHAARKAVRFEES</sequence>
<reference evidence="2 3" key="1">
    <citation type="journal article" date="2020" name="ISME J.">
        <title>Uncovering the hidden diversity of litter-decomposition mechanisms in mushroom-forming fungi.</title>
        <authorList>
            <person name="Floudas D."/>
            <person name="Bentzer J."/>
            <person name="Ahren D."/>
            <person name="Johansson T."/>
            <person name="Persson P."/>
            <person name="Tunlid A."/>
        </authorList>
    </citation>
    <scope>NUCLEOTIDE SEQUENCE [LARGE SCALE GENOMIC DNA]</scope>
    <source>
        <strain evidence="2 3">CBS 146.42</strain>
    </source>
</reference>
<evidence type="ECO:0000313" key="3">
    <source>
        <dbReference type="Proteomes" id="UP000559027"/>
    </source>
</evidence>
<feature type="region of interest" description="Disordered" evidence="1">
    <location>
        <begin position="76"/>
        <end position="117"/>
    </location>
</feature>
<evidence type="ECO:0000313" key="2">
    <source>
        <dbReference type="EMBL" id="KAF5362504.1"/>
    </source>
</evidence>
<name>A0A8H5GCP1_9AGAR</name>
<feature type="region of interest" description="Disordered" evidence="1">
    <location>
        <begin position="1"/>
        <end position="60"/>
    </location>
</feature>
<dbReference type="OrthoDB" id="3265692at2759"/>